<keyword evidence="2" id="KW-0805">Transcription regulation</keyword>
<evidence type="ECO:0000256" key="3">
    <source>
        <dbReference type="ARBA" id="ARBA00023125"/>
    </source>
</evidence>
<dbReference type="Pfam" id="PF03466">
    <property type="entry name" value="LysR_substrate"/>
    <property type="match status" value="1"/>
</dbReference>
<dbReference type="SUPFAM" id="SSF53850">
    <property type="entry name" value="Periplasmic binding protein-like II"/>
    <property type="match status" value="1"/>
</dbReference>
<gene>
    <name evidence="6" type="ORF">ACFQXB_08975</name>
</gene>
<keyword evidence="7" id="KW-1185">Reference proteome</keyword>
<dbReference type="PANTHER" id="PTHR30346:SF28">
    <property type="entry name" value="HTH-TYPE TRANSCRIPTIONAL REGULATOR CYNR"/>
    <property type="match status" value="1"/>
</dbReference>
<evidence type="ECO:0000259" key="5">
    <source>
        <dbReference type="PROSITE" id="PS50931"/>
    </source>
</evidence>
<protein>
    <submittedName>
        <fullName evidence="6">LysR family transcriptional regulator</fullName>
    </submittedName>
</protein>
<reference evidence="7" key="1">
    <citation type="journal article" date="2019" name="Int. J. Syst. Evol. Microbiol.">
        <title>The Global Catalogue of Microorganisms (GCM) 10K type strain sequencing project: providing services to taxonomists for standard genome sequencing and annotation.</title>
        <authorList>
            <consortium name="The Broad Institute Genomics Platform"/>
            <consortium name="The Broad Institute Genome Sequencing Center for Infectious Disease"/>
            <person name="Wu L."/>
            <person name="Ma J."/>
        </authorList>
    </citation>
    <scope>NUCLEOTIDE SEQUENCE [LARGE SCALE GENOMIC DNA]</scope>
    <source>
        <strain evidence="7">CGMCC 1.12750</strain>
    </source>
</reference>
<dbReference type="Gene3D" id="3.40.190.10">
    <property type="entry name" value="Periplasmic binding protein-like II"/>
    <property type="match status" value="2"/>
</dbReference>
<name>A0ABW2UM27_9RHOB</name>
<dbReference type="InterPro" id="IPR000847">
    <property type="entry name" value="LysR_HTH_N"/>
</dbReference>
<accession>A0ABW2UM27</accession>
<keyword evidence="3" id="KW-0238">DNA-binding</keyword>
<dbReference type="EMBL" id="JBHTFQ010000004">
    <property type="protein sequence ID" value="MFC7704325.1"/>
    <property type="molecule type" value="Genomic_DNA"/>
</dbReference>
<evidence type="ECO:0000256" key="1">
    <source>
        <dbReference type="ARBA" id="ARBA00009437"/>
    </source>
</evidence>
<comment type="similarity">
    <text evidence="1">Belongs to the LysR transcriptional regulatory family.</text>
</comment>
<evidence type="ECO:0000313" key="6">
    <source>
        <dbReference type="EMBL" id="MFC7704325.1"/>
    </source>
</evidence>
<dbReference type="Gene3D" id="1.10.10.10">
    <property type="entry name" value="Winged helix-like DNA-binding domain superfamily/Winged helix DNA-binding domain"/>
    <property type="match status" value="1"/>
</dbReference>
<dbReference type="PRINTS" id="PR00039">
    <property type="entry name" value="HTHLYSR"/>
</dbReference>
<dbReference type="Proteomes" id="UP001596516">
    <property type="component" value="Unassembled WGS sequence"/>
</dbReference>
<evidence type="ECO:0000313" key="7">
    <source>
        <dbReference type="Proteomes" id="UP001596516"/>
    </source>
</evidence>
<evidence type="ECO:0000256" key="4">
    <source>
        <dbReference type="ARBA" id="ARBA00023163"/>
    </source>
</evidence>
<dbReference type="InterPro" id="IPR036388">
    <property type="entry name" value="WH-like_DNA-bd_sf"/>
</dbReference>
<organism evidence="6 7">
    <name type="scientific">Plastorhodobacter daqingensis</name>
    <dbReference type="NCBI Taxonomy" id="1387281"/>
    <lineage>
        <taxon>Bacteria</taxon>
        <taxon>Pseudomonadati</taxon>
        <taxon>Pseudomonadota</taxon>
        <taxon>Alphaproteobacteria</taxon>
        <taxon>Rhodobacterales</taxon>
        <taxon>Paracoccaceae</taxon>
        <taxon>Plastorhodobacter</taxon>
    </lineage>
</organism>
<feature type="domain" description="HTH lysR-type" evidence="5">
    <location>
        <begin position="21"/>
        <end position="78"/>
    </location>
</feature>
<dbReference type="RefSeq" id="WP_377402392.1">
    <property type="nucleotide sequence ID" value="NZ_JBHTFQ010000004.1"/>
</dbReference>
<dbReference type="PANTHER" id="PTHR30346">
    <property type="entry name" value="TRANSCRIPTIONAL DUAL REGULATOR HCAR-RELATED"/>
    <property type="match status" value="1"/>
</dbReference>
<dbReference type="SUPFAM" id="SSF46785">
    <property type="entry name" value="Winged helix' DNA-binding domain"/>
    <property type="match status" value="1"/>
</dbReference>
<comment type="caution">
    <text evidence="6">The sequence shown here is derived from an EMBL/GenBank/DDBJ whole genome shotgun (WGS) entry which is preliminary data.</text>
</comment>
<keyword evidence="4" id="KW-0804">Transcription</keyword>
<dbReference type="InterPro" id="IPR036390">
    <property type="entry name" value="WH_DNA-bd_sf"/>
</dbReference>
<dbReference type="InterPro" id="IPR005119">
    <property type="entry name" value="LysR_subst-bd"/>
</dbReference>
<proteinExistence type="inferred from homology"/>
<sequence>MTQERLSLVPPEDGPGPGADLTLRKLRAFWAVANAPSLTAAAKMLGIAQPSLSQQITGLEKSIGQPLFERRSNQMVLTNAGRFLLRRCEEILRSMQDLEDGLAAFCAQQRHPLRLAGVESLLRTLLPVALARMESDPRRLDCDLLEGAPADILELLYARRVDIGLLAANSIADACTGFLQIPLTEDPMVLVVPDWLDLGDLTSTEPGLVARRQAVLDASIRISFGTQHTHRIADWYLETLPRNRVVAQVRSFETALSMVREGLGICVVPALSVVAAGQAAARLRFYHSGLAARRIVALIQPALHRTGRYDSLLDGLRAAASQVVLPPIAPLPALFSVAPPAP</sequence>
<dbReference type="PROSITE" id="PS50931">
    <property type="entry name" value="HTH_LYSR"/>
    <property type="match status" value="1"/>
</dbReference>
<dbReference type="Pfam" id="PF00126">
    <property type="entry name" value="HTH_1"/>
    <property type="match status" value="1"/>
</dbReference>
<evidence type="ECO:0000256" key="2">
    <source>
        <dbReference type="ARBA" id="ARBA00023015"/>
    </source>
</evidence>